<gene>
    <name evidence="1" type="ORF">BROSI_A2629</name>
</gene>
<sequence length="50" mass="5667">MCIYVAFMRNVVGEGLPRPYTRVDTELFLLKNGKIVLLGTQTFYGTKGVR</sequence>
<organism evidence="1 2">
    <name type="scientific">Candidatus Brocadia sinica JPN1</name>
    <dbReference type="NCBI Taxonomy" id="1197129"/>
    <lineage>
        <taxon>Bacteria</taxon>
        <taxon>Pseudomonadati</taxon>
        <taxon>Planctomycetota</taxon>
        <taxon>Candidatus Brocadiia</taxon>
        <taxon>Candidatus Brocadiales</taxon>
        <taxon>Candidatus Brocadiaceae</taxon>
        <taxon>Candidatus Brocadia</taxon>
    </lineage>
</organism>
<evidence type="ECO:0000313" key="2">
    <source>
        <dbReference type="Proteomes" id="UP000032309"/>
    </source>
</evidence>
<dbReference type="Proteomes" id="UP000032309">
    <property type="component" value="Unassembled WGS sequence"/>
</dbReference>
<proteinExistence type="predicted"/>
<evidence type="ECO:0000313" key="1">
    <source>
        <dbReference type="EMBL" id="GAN34094.1"/>
    </source>
</evidence>
<keyword evidence="2" id="KW-1185">Reference proteome</keyword>
<accession>A0ABQ0JZZ6</accession>
<comment type="caution">
    <text evidence="1">The sequence shown here is derived from an EMBL/GenBank/DDBJ whole genome shotgun (WGS) entry which is preliminary data.</text>
</comment>
<reference evidence="2" key="1">
    <citation type="journal article" date="2015" name="Genome Announc.">
        <title>Draft Genome Sequence of an Anaerobic Ammonium-Oxidizing Bacterium, "Candidatus Brocadia sinica".</title>
        <authorList>
            <person name="Oshiki M."/>
            <person name="Shinyako-Hata K."/>
            <person name="Satoh H."/>
            <person name="Okabe S."/>
        </authorList>
    </citation>
    <scope>NUCLEOTIDE SEQUENCE [LARGE SCALE GENOMIC DNA]</scope>
    <source>
        <strain evidence="2">JPN1</strain>
    </source>
</reference>
<protein>
    <submittedName>
        <fullName evidence="1">ABC-type dipeptide/oligopeptide/nickel transport system ATPase component</fullName>
    </submittedName>
</protein>
<name>A0ABQ0JZZ6_9BACT</name>
<dbReference type="EMBL" id="BAFN01000001">
    <property type="protein sequence ID" value="GAN34094.1"/>
    <property type="molecule type" value="Genomic_DNA"/>
</dbReference>